<evidence type="ECO:0000313" key="2">
    <source>
        <dbReference type="EMBL" id="GBF87821.1"/>
    </source>
</evidence>
<organism evidence="2 3">
    <name type="scientific">Raphidocelis subcapitata</name>
    <dbReference type="NCBI Taxonomy" id="307507"/>
    <lineage>
        <taxon>Eukaryota</taxon>
        <taxon>Viridiplantae</taxon>
        <taxon>Chlorophyta</taxon>
        <taxon>core chlorophytes</taxon>
        <taxon>Chlorophyceae</taxon>
        <taxon>CS clade</taxon>
        <taxon>Sphaeropleales</taxon>
        <taxon>Selenastraceae</taxon>
        <taxon>Raphidocelis</taxon>
    </lineage>
</organism>
<dbReference type="OrthoDB" id="523423at2759"/>
<dbReference type="AlphaFoldDB" id="A0A2V0NKH7"/>
<reference evidence="2 3" key="1">
    <citation type="journal article" date="2018" name="Sci. Rep.">
        <title>Raphidocelis subcapitata (=Pseudokirchneriella subcapitata) provides an insight into genome evolution and environmental adaptations in the Sphaeropleales.</title>
        <authorList>
            <person name="Suzuki S."/>
            <person name="Yamaguchi H."/>
            <person name="Nakajima N."/>
            <person name="Kawachi M."/>
        </authorList>
    </citation>
    <scope>NUCLEOTIDE SEQUENCE [LARGE SCALE GENOMIC DNA]</scope>
    <source>
        <strain evidence="2 3">NIES-35</strain>
    </source>
</reference>
<keyword evidence="3" id="KW-1185">Reference proteome</keyword>
<dbReference type="Proteomes" id="UP000247498">
    <property type="component" value="Unassembled WGS sequence"/>
</dbReference>
<comment type="caution">
    <text evidence="2">The sequence shown here is derived from an EMBL/GenBank/DDBJ whole genome shotgun (WGS) entry which is preliminary data.</text>
</comment>
<evidence type="ECO:0000313" key="3">
    <source>
        <dbReference type="Proteomes" id="UP000247498"/>
    </source>
</evidence>
<name>A0A2V0NKH7_9CHLO</name>
<dbReference type="EMBL" id="BDRX01000002">
    <property type="protein sequence ID" value="GBF87821.1"/>
    <property type="molecule type" value="Genomic_DNA"/>
</dbReference>
<accession>A0A2V0NKH7</accession>
<protein>
    <submittedName>
        <fullName evidence="2">Uncharacterized protein</fullName>
    </submittedName>
</protein>
<feature type="region of interest" description="Disordered" evidence="1">
    <location>
        <begin position="1"/>
        <end position="26"/>
    </location>
</feature>
<dbReference type="InParanoid" id="A0A2V0NKH7"/>
<proteinExistence type="predicted"/>
<evidence type="ECO:0000256" key="1">
    <source>
        <dbReference type="SAM" id="MobiDB-lite"/>
    </source>
</evidence>
<gene>
    <name evidence="2" type="ORF">Rsub_00532</name>
</gene>
<dbReference type="STRING" id="307507.A0A2V0NKH7"/>
<sequence>MVLGEAYLRGILRPPPADVKSLPKNPPHPFQTDLGFYLRQRFFKHHTPLVFGFAVAIWAFTKVDSMMSDGKKRAYDEAVAEGRSPFGHH</sequence>